<evidence type="ECO:0000259" key="3">
    <source>
        <dbReference type="Pfam" id="PF13947"/>
    </source>
</evidence>
<dbReference type="EMBL" id="RCHU01001024">
    <property type="protein sequence ID" value="TKR83313.1"/>
    <property type="molecule type" value="Genomic_DNA"/>
</dbReference>
<dbReference type="GO" id="GO:0016020">
    <property type="term" value="C:membrane"/>
    <property type="evidence" value="ECO:0007669"/>
    <property type="project" value="UniProtKB-SubCell"/>
</dbReference>
<sequence>MTTATSSQEVKPGCQGKCVNVGVPCHMFEKPDCSMKEHFFLDCSSNDGDAELWFGWMDRCLSFQSITLGSGLFMLSNFRNMSTAIGCDTEVMAMKAEIGWQLTRIADGKHTSVVGIEIEWVVKNERRQQAKASTSAYTCGSNADCTHSNNVQGYLVKVSKGTTIFNKDAKINWLMLFGISVVNISADIDEYKDPERYQCQRHRQDVKPWCQEKCGNVSVPYPFGIGKPDCAMDEHFFLNCSSNDGGGELWFRSNMTARKILVLEGTVTVSIGTAYSCYDKSRNETRYN</sequence>
<evidence type="ECO:0000256" key="2">
    <source>
        <dbReference type="ARBA" id="ARBA00022729"/>
    </source>
</evidence>
<comment type="subcellular location">
    <subcellularLocation>
        <location evidence="1">Membrane</location>
        <topology evidence="1">Single-pass membrane protein</topology>
    </subcellularLocation>
</comment>
<dbReference type="InterPro" id="IPR025287">
    <property type="entry name" value="WAK_GUB"/>
</dbReference>
<protein>
    <recommendedName>
        <fullName evidence="3">Wall-associated receptor kinase galacturonan-binding domain-containing protein</fullName>
    </recommendedName>
</protein>
<dbReference type="PANTHER" id="PTHR33491">
    <property type="entry name" value="OSJNBA0016N04.9 PROTEIN"/>
    <property type="match status" value="1"/>
</dbReference>
<dbReference type="Pfam" id="PF13947">
    <property type="entry name" value="GUB_WAK_bind"/>
    <property type="match status" value="1"/>
</dbReference>
<comment type="caution">
    <text evidence="4">The sequence shown here is derived from an EMBL/GenBank/DDBJ whole genome shotgun (WGS) entry which is preliminary data.</text>
</comment>
<evidence type="ECO:0000313" key="4">
    <source>
        <dbReference type="EMBL" id="TKR83313.1"/>
    </source>
</evidence>
<proteinExistence type="predicted"/>
<name>A0A4U5NL75_POPAL</name>
<evidence type="ECO:0000256" key="1">
    <source>
        <dbReference type="ARBA" id="ARBA00004167"/>
    </source>
</evidence>
<reference evidence="4" key="1">
    <citation type="submission" date="2018-10" db="EMBL/GenBank/DDBJ databases">
        <title>Population genomic analysis revealed the cold adaptation of white poplar.</title>
        <authorList>
            <person name="Liu Y.-J."/>
        </authorList>
    </citation>
    <scope>NUCLEOTIDE SEQUENCE [LARGE SCALE GENOMIC DNA]</scope>
    <source>
        <strain evidence="4">PAL-ZL1</strain>
    </source>
</reference>
<organism evidence="4">
    <name type="scientific">Populus alba</name>
    <name type="common">White poplar</name>
    <dbReference type="NCBI Taxonomy" id="43335"/>
    <lineage>
        <taxon>Eukaryota</taxon>
        <taxon>Viridiplantae</taxon>
        <taxon>Streptophyta</taxon>
        <taxon>Embryophyta</taxon>
        <taxon>Tracheophyta</taxon>
        <taxon>Spermatophyta</taxon>
        <taxon>Magnoliopsida</taxon>
        <taxon>eudicotyledons</taxon>
        <taxon>Gunneridae</taxon>
        <taxon>Pentapetalae</taxon>
        <taxon>rosids</taxon>
        <taxon>fabids</taxon>
        <taxon>Malpighiales</taxon>
        <taxon>Salicaceae</taxon>
        <taxon>Saliceae</taxon>
        <taxon>Populus</taxon>
    </lineage>
</organism>
<dbReference type="AlphaFoldDB" id="A0A4U5NL75"/>
<accession>A0A4U5NL75</accession>
<feature type="domain" description="Wall-associated receptor kinase galacturonan-binding" evidence="3">
    <location>
        <begin position="210"/>
        <end position="248"/>
    </location>
</feature>
<gene>
    <name evidence="4" type="ORF">D5086_0000268180</name>
</gene>
<keyword evidence="2" id="KW-0732">Signal</keyword>
<dbReference type="GO" id="GO:0030247">
    <property type="term" value="F:polysaccharide binding"/>
    <property type="evidence" value="ECO:0007669"/>
    <property type="project" value="InterPro"/>
</dbReference>